<keyword evidence="6" id="KW-0695">RNA-directed DNA polymerase</keyword>
<keyword evidence="3" id="KW-0540">Nuclease</keyword>
<keyword evidence="7" id="KW-0732">Signal</keyword>
<dbReference type="OrthoDB" id="9359997at2759"/>
<dbReference type="GO" id="GO:0035613">
    <property type="term" value="F:RNA stem-loop binding"/>
    <property type="evidence" value="ECO:0007669"/>
    <property type="project" value="TreeGrafter"/>
</dbReference>
<feature type="signal peptide" evidence="7">
    <location>
        <begin position="1"/>
        <end position="22"/>
    </location>
</feature>
<accession>A0A7K9HPT7</accession>
<feature type="chain" id="PRO_5029605079" evidence="7">
    <location>
        <begin position="23"/>
        <end position="64"/>
    </location>
</feature>
<keyword evidence="2" id="KW-0548">Nucleotidyltransferase</keyword>
<keyword evidence="1" id="KW-0808">Transferase</keyword>
<dbReference type="PANTHER" id="PTHR41694">
    <property type="entry name" value="ENDOGENOUS RETROVIRUS GROUP K MEMBER POL PROTEIN"/>
    <property type="match status" value="1"/>
</dbReference>
<evidence type="ECO:0000256" key="7">
    <source>
        <dbReference type="SAM" id="SignalP"/>
    </source>
</evidence>
<keyword evidence="10" id="KW-1185">Reference proteome</keyword>
<dbReference type="GO" id="GO:0015074">
    <property type="term" value="P:DNA integration"/>
    <property type="evidence" value="ECO:0007669"/>
    <property type="project" value="InterPro"/>
</dbReference>
<evidence type="ECO:0000259" key="8">
    <source>
        <dbReference type="PROSITE" id="PS50994"/>
    </source>
</evidence>
<feature type="domain" description="Integrase catalytic" evidence="8">
    <location>
        <begin position="1"/>
        <end position="64"/>
    </location>
</feature>
<dbReference type="EMBL" id="VWZO01009301">
    <property type="protein sequence ID" value="NXH15002.1"/>
    <property type="molecule type" value="Genomic_DNA"/>
</dbReference>
<dbReference type="PANTHER" id="PTHR41694:SF3">
    <property type="entry name" value="RNA-DIRECTED DNA POLYMERASE-RELATED"/>
    <property type="match status" value="1"/>
</dbReference>
<sequence length="64" mass="7271">QRMFLNLLLAFATLGIPKNIKTDNGPTYTSKRFKEFLQQWGIKHITGIPNSLMGQAIVERAHKS</sequence>
<dbReference type="Pfam" id="PF00665">
    <property type="entry name" value="rve"/>
    <property type="match status" value="1"/>
</dbReference>
<protein>
    <submittedName>
        <fullName evidence="9">POK19 protein</fullName>
    </submittedName>
</protein>
<evidence type="ECO:0000256" key="4">
    <source>
        <dbReference type="ARBA" id="ARBA00022759"/>
    </source>
</evidence>
<dbReference type="GO" id="GO:0004519">
    <property type="term" value="F:endonuclease activity"/>
    <property type="evidence" value="ECO:0007669"/>
    <property type="project" value="UniProtKB-KW"/>
</dbReference>
<evidence type="ECO:0000256" key="3">
    <source>
        <dbReference type="ARBA" id="ARBA00022722"/>
    </source>
</evidence>
<dbReference type="InterPro" id="IPR012337">
    <property type="entry name" value="RNaseH-like_sf"/>
</dbReference>
<evidence type="ECO:0000256" key="1">
    <source>
        <dbReference type="ARBA" id="ARBA00022679"/>
    </source>
</evidence>
<dbReference type="GO" id="GO:0016787">
    <property type="term" value="F:hydrolase activity"/>
    <property type="evidence" value="ECO:0007669"/>
    <property type="project" value="UniProtKB-KW"/>
</dbReference>
<dbReference type="InterPro" id="IPR001584">
    <property type="entry name" value="Integrase_cat-core"/>
</dbReference>
<comment type="caution">
    <text evidence="9">The sequence shown here is derived from an EMBL/GenBank/DDBJ whole genome shotgun (WGS) entry which is preliminary data.</text>
</comment>
<dbReference type="AlphaFoldDB" id="A0A7K9HPT7"/>
<dbReference type="Proteomes" id="UP000534107">
    <property type="component" value="Unassembled WGS sequence"/>
</dbReference>
<reference evidence="9 10" key="1">
    <citation type="submission" date="2019-09" db="EMBL/GenBank/DDBJ databases">
        <title>Bird 10,000 Genomes (B10K) Project - Family phase.</title>
        <authorList>
            <person name="Zhang G."/>
        </authorList>
    </citation>
    <scope>NUCLEOTIDE SEQUENCE [LARGE SCALE GENOMIC DNA]</scope>
    <source>
        <strain evidence="9">B10K-DU-001-16</strain>
        <tissue evidence="9">Muscle</tissue>
    </source>
</reference>
<evidence type="ECO:0000256" key="2">
    <source>
        <dbReference type="ARBA" id="ARBA00022695"/>
    </source>
</evidence>
<dbReference type="Gene3D" id="3.30.420.10">
    <property type="entry name" value="Ribonuclease H-like superfamily/Ribonuclease H"/>
    <property type="match status" value="1"/>
</dbReference>
<dbReference type="GO" id="GO:0003964">
    <property type="term" value="F:RNA-directed DNA polymerase activity"/>
    <property type="evidence" value="ECO:0007669"/>
    <property type="project" value="UniProtKB-KW"/>
</dbReference>
<evidence type="ECO:0000313" key="9">
    <source>
        <dbReference type="EMBL" id="NXH15002.1"/>
    </source>
</evidence>
<dbReference type="SUPFAM" id="SSF53098">
    <property type="entry name" value="Ribonuclease H-like"/>
    <property type="match status" value="1"/>
</dbReference>
<feature type="non-terminal residue" evidence="9">
    <location>
        <position position="64"/>
    </location>
</feature>
<proteinExistence type="predicted"/>
<keyword evidence="5" id="KW-0378">Hydrolase</keyword>
<dbReference type="PROSITE" id="PS50994">
    <property type="entry name" value="INTEGRASE"/>
    <property type="match status" value="1"/>
</dbReference>
<name>A0A7K9HPT7_9PICI</name>
<organism evidence="9 10">
    <name type="scientific">Bucco capensis</name>
    <name type="common">collared puffbird</name>
    <dbReference type="NCBI Taxonomy" id="135168"/>
    <lineage>
        <taxon>Eukaryota</taxon>
        <taxon>Metazoa</taxon>
        <taxon>Chordata</taxon>
        <taxon>Craniata</taxon>
        <taxon>Vertebrata</taxon>
        <taxon>Euteleostomi</taxon>
        <taxon>Archelosauria</taxon>
        <taxon>Archosauria</taxon>
        <taxon>Dinosauria</taxon>
        <taxon>Saurischia</taxon>
        <taxon>Theropoda</taxon>
        <taxon>Coelurosauria</taxon>
        <taxon>Aves</taxon>
        <taxon>Neognathae</taxon>
        <taxon>Neoaves</taxon>
        <taxon>Telluraves</taxon>
        <taxon>Coraciimorphae</taxon>
        <taxon>Piciformes</taxon>
        <taxon>Bucconidae</taxon>
        <taxon>Bucco</taxon>
    </lineage>
</organism>
<evidence type="ECO:0000313" key="10">
    <source>
        <dbReference type="Proteomes" id="UP000534107"/>
    </source>
</evidence>
<dbReference type="InterPro" id="IPR036397">
    <property type="entry name" value="RNaseH_sf"/>
</dbReference>
<gene>
    <name evidence="9" type="primary">Ervk19_0</name>
    <name evidence="9" type="ORF">BUCCAP_R16003</name>
</gene>
<feature type="non-terminal residue" evidence="9">
    <location>
        <position position="1"/>
    </location>
</feature>
<evidence type="ECO:0000256" key="6">
    <source>
        <dbReference type="ARBA" id="ARBA00022918"/>
    </source>
</evidence>
<evidence type="ECO:0000256" key="5">
    <source>
        <dbReference type="ARBA" id="ARBA00022801"/>
    </source>
</evidence>
<keyword evidence="4" id="KW-0255">Endonuclease</keyword>